<evidence type="ECO:0000259" key="2">
    <source>
        <dbReference type="Pfam" id="PF04043"/>
    </source>
</evidence>
<dbReference type="NCBIfam" id="TIGR01614">
    <property type="entry name" value="PME_inhib"/>
    <property type="match status" value="1"/>
</dbReference>
<feature type="signal peptide" evidence="1">
    <location>
        <begin position="1"/>
        <end position="23"/>
    </location>
</feature>
<feature type="chain" id="PRO_5044888975" description="Pectinesterase inhibitor domain-containing protein" evidence="1">
    <location>
        <begin position="24"/>
        <end position="184"/>
    </location>
</feature>
<evidence type="ECO:0000313" key="4">
    <source>
        <dbReference type="Proteomes" id="UP001497457"/>
    </source>
</evidence>
<reference evidence="3" key="1">
    <citation type="submission" date="2024-10" db="EMBL/GenBank/DDBJ databases">
        <authorList>
            <person name="Ryan C."/>
        </authorList>
    </citation>
    <scope>NUCLEOTIDE SEQUENCE [LARGE SCALE GENOMIC DNA]</scope>
</reference>
<sequence length="184" mass="19426">MTFVITAAVVLVSLAGMLIAGEACDNVPTMASADACLTLSNTTERWHALCRETLLNAPATAEVTVYALVATRLAKLWYTDAVGQMDQMLGGTGGTKLPTGEAAALEHCKEKYGEAGRLMAGVVERLLACDMSRVRQEYIDAQVAVGSCQDGLWAYRGSPVSDMVSAGFDLTMVAYLLGGIIVGR</sequence>
<protein>
    <recommendedName>
        <fullName evidence="2">Pectinesterase inhibitor domain-containing protein</fullName>
    </recommendedName>
</protein>
<dbReference type="InterPro" id="IPR006501">
    <property type="entry name" value="Pectinesterase_inhib_dom"/>
</dbReference>
<dbReference type="InterPro" id="IPR035513">
    <property type="entry name" value="Invertase/methylesterase_inhib"/>
</dbReference>
<dbReference type="AlphaFoldDB" id="A0ABC9BWL0"/>
<proteinExistence type="predicted"/>
<name>A0ABC9BWL0_9POAL</name>
<keyword evidence="1" id="KW-0732">Signal</keyword>
<dbReference type="Gene3D" id="1.20.140.40">
    <property type="entry name" value="Invertase/pectin methylesterase inhibitor family protein"/>
    <property type="match status" value="1"/>
</dbReference>
<organism evidence="3 4">
    <name type="scientific">Urochloa decumbens</name>
    <dbReference type="NCBI Taxonomy" id="240449"/>
    <lineage>
        <taxon>Eukaryota</taxon>
        <taxon>Viridiplantae</taxon>
        <taxon>Streptophyta</taxon>
        <taxon>Embryophyta</taxon>
        <taxon>Tracheophyta</taxon>
        <taxon>Spermatophyta</taxon>
        <taxon>Magnoliopsida</taxon>
        <taxon>Liliopsida</taxon>
        <taxon>Poales</taxon>
        <taxon>Poaceae</taxon>
        <taxon>PACMAD clade</taxon>
        <taxon>Panicoideae</taxon>
        <taxon>Panicodae</taxon>
        <taxon>Paniceae</taxon>
        <taxon>Melinidinae</taxon>
        <taxon>Urochloa</taxon>
    </lineage>
</organism>
<gene>
    <name evidence="3" type="ORF">URODEC1_LOCUS69057</name>
</gene>
<dbReference type="PANTHER" id="PTHR34838:SF3">
    <property type="entry name" value="OS08G0142100 PROTEIN"/>
    <property type="match status" value="1"/>
</dbReference>
<dbReference type="EMBL" id="OZ075137">
    <property type="protein sequence ID" value="CAL5008576.1"/>
    <property type="molecule type" value="Genomic_DNA"/>
</dbReference>
<keyword evidence="4" id="KW-1185">Reference proteome</keyword>
<dbReference type="SUPFAM" id="SSF101148">
    <property type="entry name" value="Plant invertase/pectin methylesterase inhibitor"/>
    <property type="match status" value="1"/>
</dbReference>
<evidence type="ECO:0000256" key="1">
    <source>
        <dbReference type="SAM" id="SignalP"/>
    </source>
</evidence>
<dbReference type="Pfam" id="PF04043">
    <property type="entry name" value="PMEI"/>
    <property type="match status" value="1"/>
</dbReference>
<feature type="domain" description="Pectinesterase inhibitor" evidence="2">
    <location>
        <begin position="44"/>
        <end position="152"/>
    </location>
</feature>
<accession>A0ABC9BWL0</accession>
<evidence type="ECO:0000313" key="3">
    <source>
        <dbReference type="EMBL" id="CAL5008576.1"/>
    </source>
</evidence>
<dbReference type="Proteomes" id="UP001497457">
    <property type="component" value="Chromosome 27b"/>
</dbReference>
<dbReference type="PANTHER" id="PTHR34838">
    <property type="entry name" value="OS08G0142100 PROTEIN-RELATED"/>
    <property type="match status" value="1"/>
</dbReference>